<dbReference type="GO" id="GO:0043743">
    <property type="term" value="F:LPPG:FO 2-phospho-L-lactate transferase activity"/>
    <property type="evidence" value="ECO:0007669"/>
    <property type="project" value="InterPro"/>
</dbReference>
<dbReference type="GO" id="GO:0000287">
    <property type="term" value="F:magnesium ion binding"/>
    <property type="evidence" value="ECO:0007669"/>
    <property type="project" value="InterPro"/>
</dbReference>
<accession>A0A3B0RFE6</accession>
<dbReference type="AlphaFoldDB" id="A0A3B0RFE6"/>
<evidence type="ECO:0000256" key="2">
    <source>
        <dbReference type="ARBA" id="ARBA00022842"/>
    </source>
</evidence>
<keyword evidence="1 3" id="KW-0808">Transferase</keyword>
<dbReference type="EMBL" id="UOEK01000021">
    <property type="protein sequence ID" value="VAV92114.1"/>
    <property type="molecule type" value="Genomic_DNA"/>
</dbReference>
<dbReference type="PANTHER" id="PTHR43007:SF1">
    <property type="entry name" value="2-PHOSPHO-L-LACTATE TRANSFERASE"/>
    <property type="match status" value="1"/>
</dbReference>
<dbReference type="InterPro" id="IPR002882">
    <property type="entry name" value="CofD"/>
</dbReference>
<dbReference type="SUPFAM" id="SSF142338">
    <property type="entry name" value="CofD-like"/>
    <property type="match status" value="1"/>
</dbReference>
<dbReference type="InterPro" id="IPR038136">
    <property type="entry name" value="CofD-like_dom_sf"/>
</dbReference>
<dbReference type="Gene3D" id="3.40.50.10680">
    <property type="entry name" value="CofD-like domains"/>
    <property type="match status" value="1"/>
</dbReference>
<feature type="non-terminal residue" evidence="3">
    <location>
        <position position="1"/>
    </location>
</feature>
<keyword evidence="2" id="KW-0460">Magnesium</keyword>
<gene>
    <name evidence="3" type="ORF">MNBD_ACTINO02-2869</name>
</gene>
<organism evidence="3">
    <name type="scientific">hydrothermal vent metagenome</name>
    <dbReference type="NCBI Taxonomy" id="652676"/>
    <lineage>
        <taxon>unclassified sequences</taxon>
        <taxon>metagenomes</taxon>
        <taxon>ecological metagenomes</taxon>
    </lineage>
</organism>
<proteinExistence type="predicted"/>
<sequence length="160" mass="16838">YFVERGHRDEVRTLRYDGADVATAAPGVIDAIANADAVIIAPSNPPLSIWPILAIPGIRHSLETHDRVIAVSPLFSGTALKGPARQVLESLGLGSGTASILAAYDALIDYLIIDAGDSADTQLSNARTVVEAVDTRLTPVDRAQDLVATITRLIGETNAN</sequence>
<name>A0A3B0RFE6_9ZZZZ</name>
<reference evidence="3" key="1">
    <citation type="submission" date="2018-06" db="EMBL/GenBank/DDBJ databases">
        <authorList>
            <person name="Zhirakovskaya E."/>
        </authorList>
    </citation>
    <scope>NUCLEOTIDE SEQUENCE</scope>
</reference>
<protein>
    <submittedName>
        <fullName evidence="3">Lactyl (2) diphospho-(5')guanosine:7,8-didemethyl-8-hydroxy-5-deazariboflavin 2-phospho-L-lactate transferase</fullName>
    </submittedName>
</protein>
<dbReference type="Pfam" id="PF01933">
    <property type="entry name" value="CofD"/>
    <property type="match status" value="1"/>
</dbReference>
<dbReference type="PANTHER" id="PTHR43007">
    <property type="entry name" value="2-PHOSPHO-L-LACTATE TRANSFERASE"/>
    <property type="match status" value="1"/>
</dbReference>
<evidence type="ECO:0000256" key="1">
    <source>
        <dbReference type="ARBA" id="ARBA00022679"/>
    </source>
</evidence>
<evidence type="ECO:0000313" key="3">
    <source>
        <dbReference type="EMBL" id="VAV92114.1"/>
    </source>
</evidence>
<dbReference type="InterPro" id="IPR010115">
    <property type="entry name" value="FbiA/CofD"/>
</dbReference>